<proteinExistence type="predicted"/>
<sequence length="91" mass="10603">MKIISIFIITLIIVSCSDIKETELIERADQLELENKELKEEIEKLHANDIINTIMVPSFDKEEYSQNGKGKITFKAHKYYDFNFPITSMTC</sequence>
<evidence type="ECO:0000313" key="3">
    <source>
        <dbReference type="Proteomes" id="UP000623301"/>
    </source>
</evidence>
<protein>
    <recommendedName>
        <fullName evidence="4">Lipoprotein</fullName>
    </recommendedName>
</protein>
<evidence type="ECO:0000313" key="2">
    <source>
        <dbReference type="EMBL" id="MBJ2176487.1"/>
    </source>
</evidence>
<evidence type="ECO:0008006" key="4">
    <source>
        <dbReference type="Google" id="ProtNLM"/>
    </source>
</evidence>
<comment type="caution">
    <text evidence="2">The sequence shown here is derived from an EMBL/GenBank/DDBJ whole genome shotgun (WGS) entry which is preliminary data.</text>
</comment>
<accession>A0ABS0WWW1</accession>
<dbReference type="PROSITE" id="PS51257">
    <property type="entry name" value="PROKAR_LIPOPROTEIN"/>
    <property type="match status" value="1"/>
</dbReference>
<reference evidence="2 3" key="1">
    <citation type="submission" date="2020-12" db="EMBL/GenBank/DDBJ databases">
        <title>Aureibaculum luteum sp. nov. and Aureibaculum flavum sp. nov., novel members of the family Flavobacteriaceae isolated from Antarctic intertidal sediments.</title>
        <authorList>
            <person name="He X."/>
            <person name="Zhang X."/>
        </authorList>
    </citation>
    <scope>NUCLEOTIDE SEQUENCE [LARGE SCALE GENOMIC DNA]</scope>
    <source>
        <strain evidence="2 3">A20</strain>
    </source>
</reference>
<gene>
    <name evidence="2" type="ORF">JBL43_19710</name>
</gene>
<dbReference type="Proteomes" id="UP000623301">
    <property type="component" value="Unassembled WGS sequence"/>
</dbReference>
<dbReference type="EMBL" id="JAEHFJ010000016">
    <property type="protein sequence ID" value="MBJ2176487.1"/>
    <property type="molecule type" value="Genomic_DNA"/>
</dbReference>
<dbReference type="RefSeq" id="WP_198843075.1">
    <property type="nucleotide sequence ID" value="NZ_JAEHFJ010000016.1"/>
</dbReference>
<keyword evidence="3" id="KW-1185">Reference proteome</keyword>
<keyword evidence="1" id="KW-0175">Coiled coil</keyword>
<evidence type="ECO:0000256" key="1">
    <source>
        <dbReference type="SAM" id="Coils"/>
    </source>
</evidence>
<organism evidence="2 3">
    <name type="scientific">Aureibaculum flavum</name>
    <dbReference type="NCBI Taxonomy" id="2795986"/>
    <lineage>
        <taxon>Bacteria</taxon>
        <taxon>Pseudomonadati</taxon>
        <taxon>Bacteroidota</taxon>
        <taxon>Flavobacteriia</taxon>
        <taxon>Flavobacteriales</taxon>
        <taxon>Flavobacteriaceae</taxon>
        <taxon>Aureibaculum</taxon>
    </lineage>
</organism>
<feature type="coiled-coil region" evidence="1">
    <location>
        <begin position="21"/>
        <end position="48"/>
    </location>
</feature>
<name>A0ABS0WWW1_9FLAO</name>